<organism evidence="5 6">
    <name type="scientific">Paralvinella palmiformis</name>
    <dbReference type="NCBI Taxonomy" id="53620"/>
    <lineage>
        <taxon>Eukaryota</taxon>
        <taxon>Metazoa</taxon>
        <taxon>Spiralia</taxon>
        <taxon>Lophotrochozoa</taxon>
        <taxon>Annelida</taxon>
        <taxon>Polychaeta</taxon>
        <taxon>Sedentaria</taxon>
        <taxon>Canalipalpata</taxon>
        <taxon>Terebellida</taxon>
        <taxon>Terebelliformia</taxon>
        <taxon>Alvinellidae</taxon>
        <taxon>Paralvinella</taxon>
    </lineage>
</organism>
<reference evidence="5" key="1">
    <citation type="journal article" date="2023" name="Mol. Biol. Evol.">
        <title>Third-Generation Sequencing Reveals the Adaptive Role of the Epigenome in Three Deep-Sea Polychaetes.</title>
        <authorList>
            <person name="Perez M."/>
            <person name="Aroh O."/>
            <person name="Sun Y."/>
            <person name="Lan Y."/>
            <person name="Juniper S.K."/>
            <person name="Young C.R."/>
            <person name="Angers B."/>
            <person name="Qian P.Y."/>
        </authorList>
    </citation>
    <scope>NUCLEOTIDE SEQUENCE</scope>
    <source>
        <strain evidence="5">P08H-3</strain>
    </source>
</reference>
<dbReference type="Pfam" id="PF00415">
    <property type="entry name" value="RCC1"/>
    <property type="match status" value="1"/>
</dbReference>
<sequence length="492" mass="54292">MPPRKRKDNGDLDMEKKNKRKRDGVPSCDDESDEEAEIILPAPMLHGRLLICGATNWDLVGRRQLPKGVKNLGGPNLWAPHTVGAMKEQSVRSIISGCCAAHSVVIDTEGQAYSWGRNDKAQLGHGDTERRDIPTTIESLTGTSIITAACGRNHTLFLSEDPLFRTMFPDTEIEKIWQWSRARKIEHGQVYAVGDNKMSQLGLGHQGAPVPSPTRIQYKGPPICRVACGAEFSMIADIRGNLYSFGCPEYGQLGHNTDGKYFVTSNKMTFSCELQPRKVQVFIEKTREGHVVPVIDVEVQDIACGVNHAVMLDRKKRVFTWGFGGYGRLGHTEPKNEMVPRMVKFFEGLNRGAKMIAAGSSFTMAVNELGALYLWGKNKPSGEAAMYPKPVSDLSGWQIRSIGCCNMSIVVAADESIVSWGSFPTYGELGFGDNKPKSSTIPQEAKPFDGIFVHQVSCGFGHALFIARADSEEEQKNIDGLPEYNPNRNKLN</sequence>
<dbReference type="PANTHER" id="PTHR46207">
    <property type="entry name" value="PROTEIN RCC2"/>
    <property type="match status" value="1"/>
</dbReference>
<feature type="region of interest" description="Disordered" evidence="3">
    <location>
        <begin position="1"/>
        <end position="33"/>
    </location>
</feature>
<feature type="repeat" description="RCC1" evidence="2">
    <location>
        <begin position="316"/>
        <end position="369"/>
    </location>
</feature>
<dbReference type="InterPro" id="IPR009091">
    <property type="entry name" value="RCC1/BLIP-II"/>
</dbReference>
<dbReference type="EMBL" id="JAODUP010000491">
    <property type="protein sequence ID" value="KAK2148571.1"/>
    <property type="molecule type" value="Genomic_DNA"/>
</dbReference>
<dbReference type="PROSITE" id="PS50012">
    <property type="entry name" value="RCC1_3"/>
    <property type="match status" value="5"/>
</dbReference>
<evidence type="ECO:0000259" key="4">
    <source>
        <dbReference type="Pfam" id="PF25390"/>
    </source>
</evidence>
<evidence type="ECO:0000313" key="5">
    <source>
        <dbReference type="EMBL" id="KAK2148571.1"/>
    </source>
</evidence>
<dbReference type="PANTHER" id="PTHR46207:SF1">
    <property type="entry name" value="PROTEIN RCC2"/>
    <property type="match status" value="1"/>
</dbReference>
<proteinExistence type="predicted"/>
<gene>
    <name evidence="5" type="ORF">LSH36_491g03051</name>
</gene>
<dbReference type="Proteomes" id="UP001208570">
    <property type="component" value="Unassembled WGS sequence"/>
</dbReference>
<evidence type="ECO:0000313" key="6">
    <source>
        <dbReference type="Proteomes" id="UP001208570"/>
    </source>
</evidence>
<dbReference type="InterPro" id="IPR000408">
    <property type="entry name" value="Reg_chr_condens"/>
</dbReference>
<dbReference type="PRINTS" id="PR00633">
    <property type="entry name" value="RCCNDNSATION"/>
</dbReference>
<evidence type="ECO:0000256" key="3">
    <source>
        <dbReference type="SAM" id="MobiDB-lite"/>
    </source>
</evidence>
<accession>A0AAD9MYP3</accession>
<evidence type="ECO:0000256" key="2">
    <source>
        <dbReference type="PROSITE-ProRule" id="PRU00235"/>
    </source>
</evidence>
<evidence type="ECO:0000256" key="1">
    <source>
        <dbReference type="ARBA" id="ARBA00022737"/>
    </source>
</evidence>
<dbReference type="GO" id="GO:0031267">
    <property type="term" value="F:small GTPase binding"/>
    <property type="evidence" value="ECO:0007669"/>
    <property type="project" value="TreeGrafter"/>
</dbReference>
<name>A0AAD9MYP3_9ANNE</name>
<protein>
    <recommendedName>
        <fullName evidence="4">RCC1-like domain-containing protein</fullName>
    </recommendedName>
</protein>
<comment type="caution">
    <text evidence="5">The sequence shown here is derived from an EMBL/GenBank/DDBJ whole genome shotgun (WGS) entry which is preliminary data.</text>
</comment>
<feature type="repeat" description="RCC1" evidence="2">
    <location>
        <begin position="415"/>
        <end position="469"/>
    </location>
</feature>
<feature type="domain" description="RCC1-like" evidence="4">
    <location>
        <begin position="186"/>
        <end position="464"/>
    </location>
</feature>
<dbReference type="InterPro" id="IPR028641">
    <property type="entry name" value="RCC2"/>
</dbReference>
<feature type="repeat" description="RCC1" evidence="2">
    <location>
        <begin position="110"/>
        <end position="161"/>
    </location>
</feature>
<dbReference type="AlphaFoldDB" id="A0AAD9MYP3"/>
<dbReference type="PROSITE" id="PS00626">
    <property type="entry name" value="RCC1_2"/>
    <property type="match status" value="2"/>
</dbReference>
<feature type="repeat" description="RCC1" evidence="2">
    <location>
        <begin position="188"/>
        <end position="239"/>
    </location>
</feature>
<dbReference type="Pfam" id="PF25390">
    <property type="entry name" value="WD40_RLD"/>
    <property type="match status" value="1"/>
</dbReference>
<dbReference type="SUPFAM" id="SSF50985">
    <property type="entry name" value="RCC1/BLIP-II"/>
    <property type="match status" value="1"/>
</dbReference>
<dbReference type="GO" id="GO:0016020">
    <property type="term" value="C:membrane"/>
    <property type="evidence" value="ECO:0007669"/>
    <property type="project" value="TreeGrafter"/>
</dbReference>
<feature type="repeat" description="RCC1" evidence="2">
    <location>
        <begin position="240"/>
        <end position="315"/>
    </location>
</feature>
<keyword evidence="1" id="KW-0677">Repeat</keyword>
<dbReference type="Gene3D" id="2.130.10.30">
    <property type="entry name" value="Regulator of chromosome condensation 1/beta-lactamase-inhibitor protein II"/>
    <property type="match status" value="2"/>
</dbReference>
<dbReference type="InterPro" id="IPR058923">
    <property type="entry name" value="RCC1-like_dom"/>
</dbReference>
<keyword evidence="6" id="KW-1185">Reference proteome</keyword>